<organism evidence="2">
    <name type="scientific">Sesamum latifolium</name>
    <dbReference type="NCBI Taxonomy" id="2727402"/>
    <lineage>
        <taxon>Eukaryota</taxon>
        <taxon>Viridiplantae</taxon>
        <taxon>Streptophyta</taxon>
        <taxon>Embryophyta</taxon>
        <taxon>Tracheophyta</taxon>
        <taxon>Spermatophyta</taxon>
        <taxon>Magnoliopsida</taxon>
        <taxon>eudicotyledons</taxon>
        <taxon>Gunneridae</taxon>
        <taxon>Pentapetalae</taxon>
        <taxon>asterids</taxon>
        <taxon>lamiids</taxon>
        <taxon>Lamiales</taxon>
        <taxon>Pedaliaceae</taxon>
        <taxon>Sesamum</taxon>
    </lineage>
</organism>
<proteinExistence type="predicted"/>
<name>A0AAW2YCQ6_9LAMI</name>
<dbReference type="AlphaFoldDB" id="A0AAW2YCQ6"/>
<evidence type="ECO:0000256" key="1">
    <source>
        <dbReference type="SAM" id="MobiDB-lite"/>
    </source>
</evidence>
<feature type="compositionally biased region" description="Pro residues" evidence="1">
    <location>
        <begin position="86"/>
        <end position="98"/>
    </location>
</feature>
<feature type="region of interest" description="Disordered" evidence="1">
    <location>
        <begin position="65"/>
        <end position="99"/>
    </location>
</feature>
<sequence>MEPHPTTTLSCSARPLPTRLFTGIHRLFPAPATRLMGRRPPPPQPHKAPLMCSYGGHIVPRPHDKTLCYVGETPSSSSTDTSLSDSPPPLQNPPPQPILFPEIPTAQRGLGFLNLCYDG</sequence>
<reference evidence="2" key="2">
    <citation type="journal article" date="2024" name="Plant">
        <title>Genomic evolution and insights into agronomic trait innovations of Sesamum species.</title>
        <authorList>
            <person name="Miao H."/>
            <person name="Wang L."/>
            <person name="Qu L."/>
            <person name="Liu H."/>
            <person name="Sun Y."/>
            <person name="Le M."/>
            <person name="Wang Q."/>
            <person name="Wei S."/>
            <person name="Zheng Y."/>
            <person name="Lin W."/>
            <person name="Duan Y."/>
            <person name="Cao H."/>
            <person name="Xiong S."/>
            <person name="Wang X."/>
            <person name="Wei L."/>
            <person name="Li C."/>
            <person name="Ma Q."/>
            <person name="Ju M."/>
            <person name="Zhao R."/>
            <person name="Li G."/>
            <person name="Mu C."/>
            <person name="Tian Q."/>
            <person name="Mei H."/>
            <person name="Zhang T."/>
            <person name="Gao T."/>
            <person name="Zhang H."/>
        </authorList>
    </citation>
    <scope>NUCLEOTIDE SEQUENCE</scope>
    <source>
        <strain evidence="2">KEN1</strain>
    </source>
</reference>
<reference evidence="2" key="1">
    <citation type="submission" date="2020-06" db="EMBL/GenBank/DDBJ databases">
        <authorList>
            <person name="Li T."/>
            <person name="Hu X."/>
            <person name="Zhang T."/>
            <person name="Song X."/>
            <person name="Zhang H."/>
            <person name="Dai N."/>
            <person name="Sheng W."/>
            <person name="Hou X."/>
            <person name="Wei L."/>
        </authorList>
    </citation>
    <scope>NUCLEOTIDE SEQUENCE</scope>
    <source>
        <strain evidence="2">KEN1</strain>
        <tissue evidence="2">Leaf</tissue>
    </source>
</reference>
<dbReference type="EMBL" id="JACGWN010000001">
    <property type="protein sequence ID" value="KAL0463535.1"/>
    <property type="molecule type" value="Genomic_DNA"/>
</dbReference>
<gene>
    <name evidence="2" type="ORF">Slati_0241100</name>
</gene>
<feature type="compositionally biased region" description="Low complexity" evidence="1">
    <location>
        <begin position="73"/>
        <end position="85"/>
    </location>
</feature>
<evidence type="ECO:0000313" key="2">
    <source>
        <dbReference type="EMBL" id="KAL0463535.1"/>
    </source>
</evidence>
<comment type="caution">
    <text evidence="2">The sequence shown here is derived from an EMBL/GenBank/DDBJ whole genome shotgun (WGS) entry which is preliminary data.</text>
</comment>
<accession>A0AAW2YCQ6</accession>
<protein>
    <submittedName>
        <fullName evidence="2">Uncharacterized protein</fullName>
    </submittedName>
</protein>